<keyword evidence="1" id="KW-0238">DNA-binding</keyword>
<evidence type="ECO:0000256" key="1">
    <source>
        <dbReference type="ARBA" id="ARBA00023125"/>
    </source>
</evidence>
<dbReference type="KEGG" id="vg:64470611"/>
<organism evidence="5 6">
    <name type="scientific">Streptomyces phage Yosif</name>
    <dbReference type="NCBI Taxonomy" id="2201421"/>
    <lineage>
        <taxon>Viruses</taxon>
        <taxon>Duplodnaviria</taxon>
        <taxon>Heunggongvirae</taxon>
        <taxon>Uroviricota</taxon>
        <taxon>Caudoviricetes</taxon>
        <taxon>Arquatrovirinae</taxon>
        <taxon>Yosifvirus</taxon>
        <taxon>Yosifvirus yosif</taxon>
    </lineage>
</organism>
<name>A0A2Z4QDH0_9CAUD</name>
<dbReference type="Gene3D" id="3.30.60.230">
    <property type="entry name" value="Lsr2, dimerization domain"/>
    <property type="match status" value="1"/>
</dbReference>
<feature type="compositionally biased region" description="Basic residues" evidence="2">
    <location>
        <begin position="61"/>
        <end position="73"/>
    </location>
</feature>
<gene>
    <name evidence="5" type="primary">51</name>
    <name evidence="5" type="ORF">SEA_YOSIF_51</name>
</gene>
<protein>
    <submittedName>
        <fullName evidence="5">Lsr2-like DNA bridging protein</fullName>
    </submittedName>
</protein>
<dbReference type="GeneID" id="64470611"/>
<evidence type="ECO:0000313" key="5">
    <source>
        <dbReference type="EMBL" id="AWY07615.1"/>
    </source>
</evidence>
<evidence type="ECO:0000256" key="2">
    <source>
        <dbReference type="SAM" id="MobiDB-lite"/>
    </source>
</evidence>
<dbReference type="EMBL" id="MH248947">
    <property type="protein sequence ID" value="AWY07615.1"/>
    <property type="molecule type" value="Genomic_DNA"/>
</dbReference>
<keyword evidence="6" id="KW-1185">Reference proteome</keyword>
<sequence>MAMKQKRTVIDLLDDLDGSPDATTVSFGLDGKTYEIELGEKNEAKLRKFLEKYVEAGRPQRASRKRSTTKSKGPKPADVRAWAAENGIEVGANGRVPRAVTEQYLAAKG</sequence>
<feature type="domain" description="Lsr2 dimerization" evidence="3">
    <location>
        <begin position="6"/>
        <end position="59"/>
    </location>
</feature>
<feature type="domain" description="Lsr2 DNA-binding" evidence="4">
    <location>
        <begin position="73"/>
        <end position="107"/>
    </location>
</feature>
<dbReference type="InterPro" id="IPR024412">
    <property type="entry name" value="Lsr2_dim_dom"/>
</dbReference>
<evidence type="ECO:0000313" key="6">
    <source>
        <dbReference type="Proteomes" id="UP000250856"/>
    </source>
</evidence>
<dbReference type="Pfam" id="PF11774">
    <property type="entry name" value="Lsr2"/>
    <property type="match status" value="1"/>
</dbReference>
<dbReference type="InterPro" id="IPR055370">
    <property type="entry name" value="Lsr2_DNA-bd"/>
</dbReference>
<feature type="region of interest" description="Disordered" evidence="2">
    <location>
        <begin position="57"/>
        <end position="80"/>
    </location>
</feature>
<evidence type="ECO:0000259" key="4">
    <source>
        <dbReference type="Pfam" id="PF23359"/>
    </source>
</evidence>
<dbReference type="InterPro" id="IPR036625">
    <property type="entry name" value="E3-bd_dom_sf"/>
</dbReference>
<dbReference type="Pfam" id="PF23359">
    <property type="entry name" value="Lsr2_DNA-bd"/>
    <property type="match status" value="1"/>
</dbReference>
<dbReference type="GO" id="GO:0003677">
    <property type="term" value="F:DNA binding"/>
    <property type="evidence" value="ECO:0007669"/>
    <property type="project" value="UniProtKB-KW"/>
</dbReference>
<evidence type="ECO:0000259" key="3">
    <source>
        <dbReference type="Pfam" id="PF11774"/>
    </source>
</evidence>
<dbReference type="RefSeq" id="YP_010054693.1">
    <property type="nucleotide sequence ID" value="NC_054656.1"/>
</dbReference>
<accession>A0A2Z4QDH0</accession>
<reference evidence="6" key="1">
    <citation type="submission" date="2018-04" db="EMBL/GenBank/DDBJ databases">
        <authorList>
            <person name="Go L.Y."/>
            <person name="Mitchell J.A."/>
        </authorList>
    </citation>
    <scope>NUCLEOTIDE SEQUENCE [LARGE SCALE GENOMIC DNA]</scope>
</reference>
<dbReference type="InterPro" id="IPR042261">
    <property type="entry name" value="Lsr2-like_dimerization"/>
</dbReference>
<dbReference type="Gene3D" id="4.10.320.10">
    <property type="entry name" value="E3-binding domain"/>
    <property type="match status" value="1"/>
</dbReference>
<proteinExistence type="predicted"/>
<dbReference type="GO" id="GO:0016746">
    <property type="term" value="F:acyltransferase activity"/>
    <property type="evidence" value="ECO:0007669"/>
    <property type="project" value="InterPro"/>
</dbReference>
<dbReference type="Proteomes" id="UP000250856">
    <property type="component" value="Segment"/>
</dbReference>